<keyword evidence="2" id="KW-1185">Reference proteome</keyword>
<name>A0A8J5I9A8_ZINOF</name>
<accession>A0A8J5I9A8</accession>
<dbReference type="AlphaFoldDB" id="A0A8J5I9A8"/>
<proteinExistence type="predicted"/>
<organism evidence="1 2">
    <name type="scientific">Zingiber officinale</name>
    <name type="common">Ginger</name>
    <name type="synonym">Amomum zingiber</name>
    <dbReference type="NCBI Taxonomy" id="94328"/>
    <lineage>
        <taxon>Eukaryota</taxon>
        <taxon>Viridiplantae</taxon>
        <taxon>Streptophyta</taxon>
        <taxon>Embryophyta</taxon>
        <taxon>Tracheophyta</taxon>
        <taxon>Spermatophyta</taxon>
        <taxon>Magnoliopsida</taxon>
        <taxon>Liliopsida</taxon>
        <taxon>Zingiberales</taxon>
        <taxon>Zingiberaceae</taxon>
        <taxon>Zingiber</taxon>
    </lineage>
</organism>
<dbReference type="Proteomes" id="UP000734854">
    <property type="component" value="Unassembled WGS sequence"/>
</dbReference>
<evidence type="ECO:0000313" key="1">
    <source>
        <dbReference type="EMBL" id="KAG6531270.1"/>
    </source>
</evidence>
<sequence length="401" mass="45634">MSNHVLTRNTVAYKEAVKATEQIESPAIGFARPSDFQGPTSGNSAIIKQNNTQLQLLVQITEILKGIQADLKIIAEQTKKGVQTTSIPDDLVDKLKNLSLGPMDKLKEPRVMAIRTSSKQPSTSITPLFEDQIREYRRNLRRLHNAQQAARRIGRRLSRGSTPVHILEQQIDPQVQLQLSMQERASIVPAEVLYHSRRDNVNHRVYIHRSKEPLLVTEGSQADRSFIQEESFYQLQRSRMQYIHIGILQVRIQTLHRQEEGVMALIVFRDNRWLGDQAILATMEVDLTKGSQLVYIIPDIMLSIGDFYRNIQISNLTKGYEQWQNGEANLLITRGMVGRLSNAPNVGFAYEIQGVVDFLTSHGVRALPGRRYSTATLQGSNWILRPAQALIPLILWMEEFH</sequence>
<gene>
    <name evidence="1" type="ORF">ZIOFF_005074</name>
</gene>
<evidence type="ECO:0008006" key="3">
    <source>
        <dbReference type="Google" id="ProtNLM"/>
    </source>
</evidence>
<protein>
    <recommendedName>
        <fullName evidence="3">Polyprotein</fullName>
    </recommendedName>
</protein>
<dbReference type="EMBL" id="JACMSC010000002">
    <property type="protein sequence ID" value="KAG6531270.1"/>
    <property type="molecule type" value="Genomic_DNA"/>
</dbReference>
<evidence type="ECO:0000313" key="2">
    <source>
        <dbReference type="Proteomes" id="UP000734854"/>
    </source>
</evidence>
<reference evidence="1 2" key="1">
    <citation type="submission" date="2020-08" db="EMBL/GenBank/DDBJ databases">
        <title>Plant Genome Project.</title>
        <authorList>
            <person name="Zhang R.-G."/>
        </authorList>
    </citation>
    <scope>NUCLEOTIDE SEQUENCE [LARGE SCALE GENOMIC DNA]</scope>
    <source>
        <tissue evidence="1">Rhizome</tissue>
    </source>
</reference>
<comment type="caution">
    <text evidence="1">The sequence shown here is derived from an EMBL/GenBank/DDBJ whole genome shotgun (WGS) entry which is preliminary data.</text>
</comment>